<dbReference type="GO" id="GO:0004526">
    <property type="term" value="F:ribonuclease P activity"/>
    <property type="evidence" value="ECO:0007669"/>
    <property type="project" value="TreeGrafter"/>
</dbReference>
<gene>
    <name evidence="2" type="primary">LOC114250627</name>
</gene>
<accession>A0A6J2KHH1</accession>
<dbReference type="GO" id="GO:0000447">
    <property type="term" value="P:endonucleolytic cleavage in ITS1 to separate SSU-rRNA from 5.8S rRNA and LSU-rRNA from tricistronic rRNA transcript (SSU-rRNA, 5.8S rRNA, LSU-rRNA)"/>
    <property type="evidence" value="ECO:0007669"/>
    <property type="project" value="TreeGrafter"/>
</dbReference>
<dbReference type="PANTHER" id="PTHR15396">
    <property type="entry name" value="RIBONUCLEASE P PROTEIN SUBUNIT P40"/>
    <property type="match status" value="1"/>
</dbReference>
<dbReference type="Pfam" id="PF08584">
    <property type="entry name" value="Ribonuc_P_40"/>
    <property type="match status" value="1"/>
</dbReference>
<evidence type="ECO:0000313" key="1">
    <source>
        <dbReference type="Proteomes" id="UP000504629"/>
    </source>
</evidence>
<dbReference type="GO" id="GO:0030681">
    <property type="term" value="C:multimeric ribonuclease P complex"/>
    <property type="evidence" value="ECO:0007669"/>
    <property type="project" value="TreeGrafter"/>
</dbReference>
<sequence length="340" mass="39233">MLCPEVWDFPPPKVYCTSNKSITLESVQKFIKMNDYYQSIIVTCPDTTQMPSFIKDTITEDSVYYRINDCSLKEIIEPIFINTFVKNGYLYCLSSERNCVIQNCFAVTPEGILILHILEYDFQTLGFEGHKRPHNYYEVSIKLKEIKNYDKIRQGLKKLGKFDFDVIWEPTNEDICPSTIAKYFHELNYKVAAKSPVLKTVSPTITEIPSVSHASIDELVEWTGILAHNGNLSQHETYISTYCPPESECSLHSTNISVIIVEGYFSPTVLQKLCNIITDYVKSRDLDGYWASISIQSCNHSYWRWSYSSPKMFQSHDSSCNIFFSHENNMLYSIGQLIYS</sequence>
<dbReference type="GO" id="GO:0001682">
    <property type="term" value="P:tRNA 5'-leader removal"/>
    <property type="evidence" value="ECO:0007669"/>
    <property type="project" value="InterPro"/>
</dbReference>
<organism evidence="1 2">
    <name type="scientific">Bombyx mandarina</name>
    <name type="common">Wild silk moth</name>
    <name type="synonym">Wild silkworm</name>
    <dbReference type="NCBI Taxonomy" id="7092"/>
    <lineage>
        <taxon>Eukaryota</taxon>
        <taxon>Metazoa</taxon>
        <taxon>Ecdysozoa</taxon>
        <taxon>Arthropoda</taxon>
        <taxon>Hexapoda</taxon>
        <taxon>Insecta</taxon>
        <taxon>Pterygota</taxon>
        <taxon>Neoptera</taxon>
        <taxon>Endopterygota</taxon>
        <taxon>Lepidoptera</taxon>
        <taxon>Glossata</taxon>
        <taxon>Ditrysia</taxon>
        <taxon>Bombycoidea</taxon>
        <taxon>Bombycidae</taxon>
        <taxon>Bombycinae</taxon>
        <taxon>Bombyx</taxon>
    </lineage>
</organism>
<dbReference type="AlphaFoldDB" id="A0A6J2KHH1"/>
<dbReference type="PANTHER" id="PTHR15396:SF1">
    <property type="entry name" value="RIBONUCLEASE P PROTEIN SUBUNIT P40"/>
    <property type="match status" value="1"/>
</dbReference>
<proteinExistence type="predicted"/>
<dbReference type="Proteomes" id="UP000504629">
    <property type="component" value="Unplaced"/>
</dbReference>
<name>A0A6J2KHH1_BOMMA</name>
<protein>
    <submittedName>
        <fullName evidence="2">Uncharacterized protein LOC114250627</fullName>
    </submittedName>
</protein>
<dbReference type="KEGG" id="bman:114250627"/>
<reference evidence="2" key="1">
    <citation type="submission" date="2025-08" db="UniProtKB">
        <authorList>
            <consortium name="RefSeq"/>
        </authorList>
    </citation>
    <scope>IDENTIFICATION</scope>
    <source>
        <tissue evidence="2">Silk gland</tissue>
    </source>
</reference>
<dbReference type="GO" id="GO:0000171">
    <property type="term" value="F:ribonuclease MRP activity"/>
    <property type="evidence" value="ECO:0007669"/>
    <property type="project" value="TreeGrafter"/>
</dbReference>
<dbReference type="InterPro" id="IPR013893">
    <property type="entry name" value="RNase_P_Rpp40"/>
</dbReference>
<keyword evidence="1" id="KW-1185">Reference proteome</keyword>
<dbReference type="GO" id="GO:0000172">
    <property type="term" value="C:ribonuclease MRP complex"/>
    <property type="evidence" value="ECO:0007669"/>
    <property type="project" value="TreeGrafter"/>
</dbReference>
<dbReference type="GeneID" id="114250627"/>
<dbReference type="OrthoDB" id="63112at2759"/>
<evidence type="ECO:0000313" key="2">
    <source>
        <dbReference type="RefSeq" id="XP_028040382.1"/>
    </source>
</evidence>
<dbReference type="RefSeq" id="XP_028040382.1">
    <property type="nucleotide sequence ID" value="XM_028184581.1"/>
</dbReference>